<accession>A0AAE4VHZ6</accession>
<comment type="caution">
    <text evidence="2">The sequence shown here is derived from an EMBL/GenBank/DDBJ whole genome shotgun (WGS) entry which is preliminary data.</text>
</comment>
<gene>
    <name evidence="2" type="ORF">R4485_27495</name>
</gene>
<keyword evidence="1" id="KW-1133">Transmembrane helix</keyword>
<evidence type="ECO:0000313" key="2">
    <source>
        <dbReference type="EMBL" id="MDV7293902.1"/>
    </source>
</evidence>
<name>A0AAE4VHZ6_MYCFO</name>
<evidence type="ECO:0000256" key="1">
    <source>
        <dbReference type="SAM" id="Phobius"/>
    </source>
</evidence>
<keyword evidence="1" id="KW-0812">Transmembrane</keyword>
<sequence>MGTSELFLSASEIDWGDAPAWAAAGVAVLALLISVPSAVLSWKSLRWERLSAEAALRSAEAAERANRFAEEAVRWQRAAAQDIEPTGIPSEEAFGNATVTQPPRVSWQIENPSENRYVLRNTGSDVAEHVEVDPEQASTIARNLPRDATIRPGEGHDMLMMSAWGHPVPNQLYVRWEGHPDWLAVPIR</sequence>
<protein>
    <submittedName>
        <fullName evidence="2">Uncharacterized protein</fullName>
    </submittedName>
</protein>
<dbReference type="EMBL" id="JAWLVV010000032">
    <property type="protein sequence ID" value="MDV7293902.1"/>
    <property type="molecule type" value="Genomic_DNA"/>
</dbReference>
<reference evidence="2" key="1">
    <citation type="submission" date="2023-10" db="EMBL/GenBank/DDBJ databases">
        <title>Mycolicibacterium fortuitum clinical isolates causing pulmonary infections in humans.</title>
        <authorList>
            <person name="Mejia-Ponce P.M."/>
            <person name="Zenteno-Cuevas R."/>
            <person name="Licona-Cassani C."/>
        </authorList>
    </citation>
    <scope>NUCLEOTIDE SEQUENCE</scope>
    <source>
        <strain evidence="2">M8</strain>
    </source>
</reference>
<organism evidence="2 3">
    <name type="scientific">Mycolicibacterium fortuitum</name>
    <name type="common">Mycobacterium fortuitum</name>
    <dbReference type="NCBI Taxonomy" id="1766"/>
    <lineage>
        <taxon>Bacteria</taxon>
        <taxon>Bacillati</taxon>
        <taxon>Actinomycetota</taxon>
        <taxon>Actinomycetes</taxon>
        <taxon>Mycobacteriales</taxon>
        <taxon>Mycobacteriaceae</taxon>
        <taxon>Mycolicibacterium</taxon>
    </lineage>
</organism>
<dbReference type="Proteomes" id="UP001186041">
    <property type="component" value="Unassembled WGS sequence"/>
</dbReference>
<proteinExistence type="predicted"/>
<feature type="transmembrane region" description="Helical" evidence="1">
    <location>
        <begin position="20"/>
        <end position="42"/>
    </location>
</feature>
<keyword evidence="1" id="KW-0472">Membrane</keyword>
<evidence type="ECO:0000313" key="3">
    <source>
        <dbReference type="Proteomes" id="UP001186041"/>
    </source>
</evidence>
<dbReference type="RefSeq" id="WP_317722463.1">
    <property type="nucleotide sequence ID" value="NZ_JAWLVK010000031.1"/>
</dbReference>
<dbReference type="AlphaFoldDB" id="A0AAE4VHZ6"/>